<feature type="region of interest" description="Disordered" evidence="1">
    <location>
        <begin position="52"/>
        <end position="89"/>
    </location>
</feature>
<reference evidence="3" key="2">
    <citation type="submission" date="2020-08" db="EMBL/GenBank/DDBJ databases">
        <authorList>
            <person name="Kikuchi T."/>
        </authorList>
    </citation>
    <scope>NUCLEOTIDE SEQUENCE</scope>
    <source>
        <strain evidence="2">Ka4C1</strain>
    </source>
</reference>
<reference evidence="6" key="1">
    <citation type="submission" date="2016-11" db="UniProtKB">
        <authorList>
            <consortium name="WormBaseParasite"/>
        </authorList>
    </citation>
    <scope>IDENTIFICATION</scope>
</reference>
<feature type="compositionally biased region" description="Basic residues" evidence="1">
    <location>
        <begin position="222"/>
        <end position="232"/>
    </location>
</feature>
<evidence type="ECO:0000313" key="2">
    <source>
        <dbReference type="EMBL" id="CAD5232347.1"/>
    </source>
</evidence>
<evidence type="ECO:0000313" key="6">
    <source>
        <dbReference type="WBParaSite" id="BXY_0251200.1"/>
    </source>
</evidence>
<evidence type="ECO:0000313" key="5">
    <source>
        <dbReference type="Proteomes" id="UP000659654"/>
    </source>
</evidence>
<dbReference type="Proteomes" id="UP000095284">
    <property type="component" value="Unplaced"/>
</dbReference>
<feature type="compositionally biased region" description="Basic and acidic residues" evidence="1">
    <location>
        <begin position="60"/>
        <end position="70"/>
    </location>
</feature>
<dbReference type="WBParaSite" id="BXY_0251200.1">
    <property type="protein sequence ID" value="BXY_0251200.1"/>
    <property type="gene ID" value="BXY_0251200"/>
</dbReference>
<dbReference type="EMBL" id="CAJFDI010000005">
    <property type="protein sequence ID" value="CAD5232347.1"/>
    <property type="molecule type" value="Genomic_DNA"/>
</dbReference>
<feature type="compositionally biased region" description="Basic and acidic residues" evidence="1">
    <location>
        <begin position="168"/>
        <end position="179"/>
    </location>
</feature>
<protein>
    <submittedName>
        <fullName evidence="2">(pine wood nematode) hypothetical protein</fullName>
    </submittedName>
</protein>
<organism evidence="4 6">
    <name type="scientific">Bursaphelenchus xylophilus</name>
    <name type="common">Pinewood nematode worm</name>
    <name type="synonym">Aphelenchoides xylophilus</name>
    <dbReference type="NCBI Taxonomy" id="6326"/>
    <lineage>
        <taxon>Eukaryota</taxon>
        <taxon>Metazoa</taxon>
        <taxon>Ecdysozoa</taxon>
        <taxon>Nematoda</taxon>
        <taxon>Chromadorea</taxon>
        <taxon>Rhabditida</taxon>
        <taxon>Tylenchina</taxon>
        <taxon>Tylenchomorpha</taxon>
        <taxon>Aphelenchoidea</taxon>
        <taxon>Aphelenchoididae</taxon>
        <taxon>Bursaphelenchus</taxon>
    </lineage>
</organism>
<accession>A0A1I7RP71</accession>
<dbReference type="Proteomes" id="UP000582659">
    <property type="component" value="Unassembled WGS sequence"/>
</dbReference>
<keyword evidence="5" id="KW-1185">Reference proteome</keyword>
<dbReference type="SMR" id="A0A1I7RP71"/>
<feature type="compositionally biased region" description="Basic and acidic residues" evidence="1">
    <location>
        <begin position="202"/>
        <end position="214"/>
    </location>
</feature>
<proteinExistence type="predicted"/>
<evidence type="ECO:0000256" key="1">
    <source>
        <dbReference type="SAM" id="MobiDB-lite"/>
    </source>
</evidence>
<evidence type="ECO:0000313" key="3">
    <source>
        <dbReference type="EMBL" id="CAG9124626.1"/>
    </source>
</evidence>
<dbReference type="Gene3D" id="6.10.250.3180">
    <property type="match status" value="1"/>
</dbReference>
<sequence>MASTKTSAVSQKAQKRPLSFEEQLLAADQAILKKAKAIKKVTVACTIPATVSSKCSQPPEVKDTFHDPTTGRKRGHCAGLGQPTSSKPRVSLRDRTVRELEMLFSFNKDLREKEDQVWESVTRREFGLKLEKKPDESWYEYFKRTETAEEARLADLAARISAKQIQKQAKEKKTLKCSEVRPIARRSSSHQSRAAPSTVGSLEKKAVVKPEKKNGPTPLMKKAMKMAKAMRR</sequence>
<feature type="region of interest" description="Disordered" evidence="1">
    <location>
        <begin position="167"/>
        <end position="232"/>
    </location>
</feature>
<evidence type="ECO:0000313" key="4">
    <source>
        <dbReference type="Proteomes" id="UP000095284"/>
    </source>
</evidence>
<dbReference type="EMBL" id="CAJFCV020000005">
    <property type="protein sequence ID" value="CAG9124626.1"/>
    <property type="molecule type" value="Genomic_DNA"/>
</dbReference>
<dbReference type="Proteomes" id="UP000659654">
    <property type="component" value="Unassembled WGS sequence"/>
</dbReference>
<name>A0A1I7RP71_BURXY</name>
<gene>
    <name evidence="2" type="ORF">BXYJ_LOCUS12438</name>
</gene>
<dbReference type="AlphaFoldDB" id="A0A1I7RP71"/>